<dbReference type="InterPro" id="IPR006148">
    <property type="entry name" value="Glc/Gal-6P_isomerase"/>
</dbReference>
<dbReference type="InterPro" id="IPR005900">
    <property type="entry name" value="6-phosphogluconolactonase_DevB"/>
</dbReference>
<dbReference type="CDD" id="cd01400">
    <property type="entry name" value="6PGL"/>
    <property type="match status" value="1"/>
</dbReference>
<evidence type="ECO:0000256" key="1">
    <source>
        <dbReference type="ARBA" id="ARBA00000832"/>
    </source>
</evidence>
<comment type="pathway">
    <text evidence="3 7">Carbohydrate degradation; pentose phosphate pathway; D-ribulose 5-phosphate from D-glucose 6-phosphate (oxidative stage): step 2/3.</text>
</comment>
<dbReference type="PANTHER" id="PTHR11054:SF0">
    <property type="entry name" value="6-PHOSPHOGLUCONOLACTONASE"/>
    <property type="match status" value="1"/>
</dbReference>
<dbReference type="Proteomes" id="UP000216998">
    <property type="component" value="Unassembled WGS sequence"/>
</dbReference>
<dbReference type="UniPathway" id="UPA00115">
    <property type="reaction ID" value="UER00409"/>
</dbReference>
<dbReference type="InterPro" id="IPR037171">
    <property type="entry name" value="NagB/RpiA_transferase-like"/>
</dbReference>
<evidence type="ECO:0000256" key="6">
    <source>
        <dbReference type="ARBA" id="ARBA00020337"/>
    </source>
</evidence>
<dbReference type="GO" id="GO:0005975">
    <property type="term" value="P:carbohydrate metabolic process"/>
    <property type="evidence" value="ECO:0007669"/>
    <property type="project" value="UniProtKB-UniRule"/>
</dbReference>
<dbReference type="Gene3D" id="3.40.50.1360">
    <property type="match status" value="1"/>
</dbReference>
<evidence type="ECO:0000256" key="3">
    <source>
        <dbReference type="ARBA" id="ARBA00004961"/>
    </source>
</evidence>
<evidence type="ECO:0000313" key="10">
    <source>
        <dbReference type="Proteomes" id="UP000216998"/>
    </source>
</evidence>
<keyword evidence="10" id="KW-1185">Reference proteome</keyword>
<dbReference type="InterPro" id="IPR039104">
    <property type="entry name" value="6PGL"/>
</dbReference>
<dbReference type="GO" id="GO:0006098">
    <property type="term" value="P:pentose-phosphate shunt"/>
    <property type="evidence" value="ECO:0007669"/>
    <property type="project" value="UniProtKB-UniPathway"/>
</dbReference>
<dbReference type="Pfam" id="PF01182">
    <property type="entry name" value="Glucosamine_iso"/>
    <property type="match status" value="1"/>
</dbReference>
<comment type="function">
    <text evidence="2 7">Hydrolysis of 6-phosphogluconolactone to 6-phosphogluconate.</text>
</comment>
<dbReference type="AlphaFoldDB" id="A0A255YUH5"/>
<reference evidence="9 10" key="1">
    <citation type="submission" date="2017-07" db="EMBL/GenBank/DDBJ databases">
        <title>Niveispirillum cyanobacteriorum sp. nov., isolated from cyanobacterial aggregates in a eutrophic lake.</title>
        <authorList>
            <person name="Cai H."/>
        </authorList>
    </citation>
    <scope>NUCLEOTIDE SEQUENCE [LARGE SCALE GENOMIC DNA]</scope>
    <source>
        <strain evidence="10">TH1-14</strain>
    </source>
</reference>
<organism evidence="9 10">
    <name type="scientific">Niveispirillum lacus</name>
    <dbReference type="NCBI Taxonomy" id="1981099"/>
    <lineage>
        <taxon>Bacteria</taxon>
        <taxon>Pseudomonadati</taxon>
        <taxon>Pseudomonadota</taxon>
        <taxon>Alphaproteobacteria</taxon>
        <taxon>Rhodospirillales</taxon>
        <taxon>Azospirillaceae</taxon>
        <taxon>Niveispirillum</taxon>
    </lineage>
</organism>
<comment type="caution">
    <text evidence="9">The sequence shown here is derived from an EMBL/GenBank/DDBJ whole genome shotgun (WGS) entry which is preliminary data.</text>
</comment>
<name>A0A255YUH5_9PROT</name>
<proteinExistence type="inferred from homology"/>
<evidence type="ECO:0000256" key="4">
    <source>
        <dbReference type="ARBA" id="ARBA00010662"/>
    </source>
</evidence>
<feature type="domain" description="Glucosamine/galactosamine-6-phosphate isomerase" evidence="8">
    <location>
        <begin position="15"/>
        <end position="226"/>
    </location>
</feature>
<evidence type="ECO:0000313" key="9">
    <source>
        <dbReference type="EMBL" id="OYQ32305.1"/>
    </source>
</evidence>
<protein>
    <recommendedName>
        <fullName evidence="6 7">6-phosphogluconolactonase</fullName>
        <shortName evidence="7">6PGL</shortName>
        <ecNumber evidence="5 7">3.1.1.31</ecNumber>
    </recommendedName>
</protein>
<dbReference type="SUPFAM" id="SSF100950">
    <property type="entry name" value="NagB/RpiA/CoA transferase-like"/>
    <property type="match status" value="1"/>
</dbReference>
<dbReference type="EC" id="3.1.1.31" evidence="5 7"/>
<evidence type="ECO:0000259" key="8">
    <source>
        <dbReference type="Pfam" id="PF01182"/>
    </source>
</evidence>
<evidence type="ECO:0000256" key="7">
    <source>
        <dbReference type="RuleBase" id="RU365095"/>
    </source>
</evidence>
<evidence type="ECO:0000256" key="2">
    <source>
        <dbReference type="ARBA" id="ARBA00002681"/>
    </source>
</evidence>
<dbReference type="GO" id="GO:0017057">
    <property type="term" value="F:6-phosphogluconolactonase activity"/>
    <property type="evidence" value="ECO:0007669"/>
    <property type="project" value="UniProtKB-UniRule"/>
</dbReference>
<comment type="similarity">
    <text evidence="4 7">Belongs to the glucosamine/galactosamine-6-phosphate isomerase family. 6-phosphogluconolactonase subfamily.</text>
</comment>
<gene>
    <name evidence="7 9" type="primary">pgl</name>
    <name evidence="9" type="ORF">CHU95_15965</name>
</gene>
<evidence type="ECO:0000256" key="5">
    <source>
        <dbReference type="ARBA" id="ARBA00013198"/>
    </source>
</evidence>
<dbReference type="EMBL" id="NOXU01000031">
    <property type="protein sequence ID" value="OYQ32305.1"/>
    <property type="molecule type" value="Genomic_DNA"/>
</dbReference>
<accession>A0A255YUH5</accession>
<dbReference type="OrthoDB" id="9810967at2"/>
<sequence length="237" mass="24535">MIGGGTMPTINAHADKIALVTAFADHIAGLIRDAVTAYGRASLVLSGGTTPADLFARLDTYDLPWDKVYMTLSDERWVDLDDPASNEAMVRRTLASAVAKGATVVGLKSVGATPADGLARTSSRLATMPRPYDLVLLGMGEDSHTASFFPGATGLAEALSGSLGLAVAAVTPAGGVPARITLTLPELLRSRAVALLITGDKKKAVLDAALTLGPVEAAPVRSVLHQTQVPVSIWWAP</sequence>
<keyword evidence="7" id="KW-0378">Hydrolase</keyword>
<dbReference type="PANTHER" id="PTHR11054">
    <property type="entry name" value="6-PHOSPHOGLUCONOLACTONASE"/>
    <property type="match status" value="1"/>
</dbReference>
<comment type="catalytic activity">
    <reaction evidence="1 7">
        <text>6-phospho-D-glucono-1,5-lactone + H2O = 6-phospho-D-gluconate + H(+)</text>
        <dbReference type="Rhea" id="RHEA:12556"/>
        <dbReference type="ChEBI" id="CHEBI:15377"/>
        <dbReference type="ChEBI" id="CHEBI:15378"/>
        <dbReference type="ChEBI" id="CHEBI:57955"/>
        <dbReference type="ChEBI" id="CHEBI:58759"/>
        <dbReference type="EC" id="3.1.1.31"/>
    </reaction>
</comment>
<dbReference type="NCBIfam" id="TIGR01198">
    <property type="entry name" value="pgl"/>
    <property type="match status" value="1"/>
</dbReference>